<dbReference type="EMBL" id="FOKK01000010">
    <property type="protein sequence ID" value="SFB44460.1"/>
    <property type="molecule type" value="Genomic_DNA"/>
</dbReference>
<keyword evidence="2" id="KW-1185">Reference proteome</keyword>
<organism evidence="1 2">
    <name type="scientific">Algoriphagus aquimarinus</name>
    <dbReference type="NCBI Taxonomy" id="237018"/>
    <lineage>
        <taxon>Bacteria</taxon>
        <taxon>Pseudomonadati</taxon>
        <taxon>Bacteroidota</taxon>
        <taxon>Cytophagia</taxon>
        <taxon>Cytophagales</taxon>
        <taxon>Cyclobacteriaceae</taxon>
        <taxon>Algoriphagus</taxon>
    </lineage>
</organism>
<dbReference type="Proteomes" id="UP000198790">
    <property type="component" value="Unassembled WGS sequence"/>
</dbReference>
<dbReference type="RefSeq" id="WP_092898533.1">
    <property type="nucleotide sequence ID" value="NZ_FOKK01000010.1"/>
</dbReference>
<evidence type="ECO:0008006" key="3">
    <source>
        <dbReference type="Google" id="ProtNLM"/>
    </source>
</evidence>
<dbReference type="AlphaFoldDB" id="A0A1I1B7A6"/>
<sequence>MNRLLIALFALNVLFSCSEKDQNISENAADFSLEIVDSMRIDYLGNLRIMDYDSVSRSFLAWISREKRVLIINEDGRIASNFAFPLEGPESMNGWVNPIALRNGKVELNVANQGFFRYDFEGNRIWEYKLPYEYYYLNGLKGDPIFSLGKEMAFIRPEQGEMDWDAGYKSLFEGVYSKSILEVIDTVSNATRETMPFPPNSMYSDGNFYYWMFPTVIQSGKEWLLYFRNEMKFWVYKEDAGEVNFQREVSLEVSDGVKAIGVAFEQEQEYAEITKNNFPGTIREIYKSTDKTIVIYTKGISEELTREIDRDEPDGRLELEKLKNYYVAVFDGEFKLLQKDIPVPKGLIFTTIITEDDEILALKHTDFFQTEDDFVIYYKLKLLN</sequence>
<evidence type="ECO:0000313" key="2">
    <source>
        <dbReference type="Proteomes" id="UP000198790"/>
    </source>
</evidence>
<reference evidence="1 2" key="1">
    <citation type="submission" date="2016-10" db="EMBL/GenBank/DDBJ databases">
        <authorList>
            <person name="de Groot N.N."/>
        </authorList>
    </citation>
    <scope>NUCLEOTIDE SEQUENCE [LARGE SCALE GENOMIC DNA]</scope>
    <source>
        <strain evidence="1 2">DSM 23399</strain>
    </source>
</reference>
<accession>A0A1I1B7A6</accession>
<dbReference type="PROSITE" id="PS51257">
    <property type="entry name" value="PROKAR_LIPOPROTEIN"/>
    <property type="match status" value="1"/>
</dbReference>
<name>A0A1I1B7A6_9BACT</name>
<protein>
    <recommendedName>
        <fullName evidence="3">DUF4221 domain-containing protein</fullName>
    </recommendedName>
</protein>
<evidence type="ECO:0000313" key="1">
    <source>
        <dbReference type="EMBL" id="SFB44460.1"/>
    </source>
</evidence>
<proteinExistence type="predicted"/>
<dbReference type="OrthoDB" id="818779at2"/>
<gene>
    <name evidence="1" type="ORF">SAMN04489723_110134</name>
</gene>
<dbReference type="STRING" id="237018.SAMN04489723_110134"/>